<reference evidence="5 6" key="1">
    <citation type="submission" date="2024-05" db="EMBL/GenBank/DDBJ databases">
        <title>Long read based assembly of the Candida bracarensis genome reveals expanded adhesin content.</title>
        <authorList>
            <person name="Marcet-Houben M."/>
            <person name="Ksiezopolska E."/>
            <person name="Gabaldon T."/>
        </authorList>
    </citation>
    <scope>NUCLEOTIDE SEQUENCE [LARGE SCALE GENOMIC DNA]</scope>
    <source>
        <strain evidence="5 6">CBM6</strain>
    </source>
</reference>
<comment type="caution">
    <text evidence="5">The sequence shown here is derived from an EMBL/GenBank/DDBJ whole genome shotgun (WGS) entry which is preliminary data.</text>
</comment>
<proteinExistence type="inferred from homology"/>
<dbReference type="PIRSF" id="PIRSF002181">
    <property type="entry name" value="Ribosomal_L13"/>
    <property type="match status" value="1"/>
</dbReference>
<organism evidence="5 6">
    <name type="scientific">Nakaseomyces bracarensis</name>
    <dbReference type="NCBI Taxonomy" id="273131"/>
    <lineage>
        <taxon>Eukaryota</taxon>
        <taxon>Fungi</taxon>
        <taxon>Dikarya</taxon>
        <taxon>Ascomycota</taxon>
        <taxon>Saccharomycotina</taxon>
        <taxon>Saccharomycetes</taxon>
        <taxon>Saccharomycetales</taxon>
        <taxon>Saccharomycetaceae</taxon>
        <taxon>Nakaseomyces</taxon>
    </lineage>
</organism>
<accession>A0ABR4NWU0</accession>
<keyword evidence="2 4" id="KW-0689">Ribosomal protein</keyword>
<dbReference type="SUPFAM" id="SSF52161">
    <property type="entry name" value="Ribosomal protein L13"/>
    <property type="match status" value="1"/>
</dbReference>
<keyword evidence="6" id="KW-1185">Reference proteome</keyword>
<dbReference type="CDD" id="cd00392">
    <property type="entry name" value="Ribosomal_L13"/>
    <property type="match status" value="1"/>
</dbReference>
<gene>
    <name evidence="5" type="ORF">RNJ44_05106</name>
</gene>
<dbReference type="HAMAP" id="MF_01366">
    <property type="entry name" value="Ribosomal_uL13"/>
    <property type="match status" value="1"/>
</dbReference>
<evidence type="ECO:0000256" key="4">
    <source>
        <dbReference type="RuleBase" id="RU003877"/>
    </source>
</evidence>
<name>A0ABR4NWU0_9SACH</name>
<evidence type="ECO:0000313" key="5">
    <source>
        <dbReference type="EMBL" id="KAL3233190.1"/>
    </source>
</evidence>
<dbReference type="Gene3D" id="3.90.1180.10">
    <property type="entry name" value="Ribosomal protein L13"/>
    <property type="match status" value="1"/>
</dbReference>
<dbReference type="EMBL" id="JBEVYD010000005">
    <property type="protein sequence ID" value="KAL3233190.1"/>
    <property type="molecule type" value="Genomic_DNA"/>
</dbReference>
<evidence type="ECO:0000313" key="6">
    <source>
        <dbReference type="Proteomes" id="UP001623330"/>
    </source>
</evidence>
<protein>
    <submittedName>
        <fullName evidence="5">Large ribosomal subunit protein uL13m</fullName>
    </submittedName>
</protein>
<dbReference type="Proteomes" id="UP001623330">
    <property type="component" value="Unassembled WGS sequence"/>
</dbReference>
<dbReference type="Pfam" id="PF00572">
    <property type="entry name" value="Ribosomal_L13"/>
    <property type="match status" value="1"/>
</dbReference>
<dbReference type="NCBIfam" id="TIGR01066">
    <property type="entry name" value="rplM_bact"/>
    <property type="match status" value="1"/>
</dbReference>
<evidence type="ECO:0000256" key="1">
    <source>
        <dbReference type="ARBA" id="ARBA00006227"/>
    </source>
</evidence>
<dbReference type="InterPro" id="IPR023563">
    <property type="entry name" value="Ribosomal_uL13_CS"/>
</dbReference>
<dbReference type="InterPro" id="IPR036899">
    <property type="entry name" value="Ribosomal_uL13_sf"/>
</dbReference>
<comment type="similarity">
    <text evidence="1 4">Belongs to the universal ribosomal protein uL13 family.</text>
</comment>
<dbReference type="InterPro" id="IPR005823">
    <property type="entry name" value="Ribosomal_uL13_bac-type"/>
</dbReference>
<dbReference type="PROSITE" id="PS00783">
    <property type="entry name" value="RIBOSOMAL_L13"/>
    <property type="match status" value="1"/>
</dbReference>
<dbReference type="PANTHER" id="PTHR11545">
    <property type="entry name" value="RIBOSOMAL PROTEIN L13"/>
    <property type="match status" value="1"/>
</dbReference>
<keyword evidence="3 4" id="KW-0687">Ribonucleoprotein</keyword>
<dbReference type="PANTHER" id="PTHR11545:SF2">
    <property type="entry name" value="LARGE RIBOSOMAL SUBUNIT PROTEIN UL13M"/>
    <property type="match status" value="1"/>
</dbReference>
<evidence type="ECO:0000256" key="2">
    <source>
        <dbReference type="ARBA" id="ARBA00022980"/>
    </source>
</evidence>
<sequence length="167" mass="18916">MSQKVGHTGLAFARLWHHVDLAKDKRTLGRLASSIAVTLIGKHKPVYHPSQDCGDYVVVTNCQKLRVTGKKFEQKTYWSHSTKPGNLKLTTMESLVDNKGYGEVLKRAVKGMLPRNRLRKVRLDRLKVFDGSEHPYGDNITAYALKQPVILKKLEKHKLRTAVSQEA</sequence>
<dbReference type="InterPro" id="IPR005822">
    <property type="entry name" value="Ribosomal_uL13"/>
</dbReference>
<evidence type="ECO:0000256" key="3">
    <source>
        <dbReference type="ARBA" id="ARBA00023274"/>
    </source>
</evidence>